<dbReference type="EC" id="1.7.-.-" evidence="1"/>
<name>A0A330LUR5_9GAMM</name>
<evidence type="ECO:0000313" key="2">
    <source>
        <dbReference type="Proteomes" id="UP000250163"/>
    </source>
</evidence>
<organism evidence="1 2">
    <name type="scientific">Moritella yayanosii</name>
    <dbReference type="NCBI Taxonomy" id="69539"/>
    <lineage>
        <taxon>Bacteria</taxon>
        <taxon>Pseudomonadati</taxon>
        <taxon>Pseudomonadota</taxon>
        <taxon>Gammaproteobacteria</taxon>
        <taxon>Alteromonadales</taxon>
        <taxon>Moritellaceae</taxon>
        <taxon>Moritella</taxon>
    </lineage>
</organism>
<accession>A0A330LUR5</accession>
<sequence length="91" mass="9479">MIVSPSDKFSFGVASFDDSFAEFVELLPPRAKLSLGGVNFGDAGLGVDSFNVDSVGACNLLFSFRGLSTGGESVEDGVFEEDIIAPIAVII</sequence>
<evidence type="ECO:0000313" key="1">
    <source>
        <dbReference type="EMBL" id="SQD77745.1"/>
    </source>
</evidence>
<dbReference type="KEGG" id="mya:MORIYA_1267"/>
<dbReference type="GO" id="GO:0016491">
    <property type="term" value="F:oxidoreductase activity"/>
    <property type="evidence" value="ECO:0007669"/>
    <property type="project" value="UniProtKB-KW"/>
</dbReference>
<proteinExistence type="predicted"/>
<dbReference type="EMBL" id="LS483250">
    <property type="protein sequence ID" value="SQD77745.1"/>
    <property type="molecule type" value="Genomic_DNA"/>
</dbReference>
<keyword evidence="1" id="KW-0560">Oxidoreductase</keyword>
<dbReference type="AlphaFoldDB" id="A0A330LUR5"/>
<protein>
    <submittedName>
        <fullName evidence="1">Hydroxylamine reductase (Modular protein)</fullName>
        <ecNumber evidence="1">1.7.-.-</ecNumber>
    </submittedName>
</protein>
<dbReference type="Proteomes" id="UP000250163">
    <property type="component" value="Chromosome MORIYA"/>
</dbReference>
<reference evidence="2" key="1">
    <citation type="submission" date="2018-05" db="EMBL/GenBank/DDBJ databases">
        <authorList>
            <person name="Cea G.-C."/>
            <person name="William W."/>
        </authorList>
    </citation>
    <scope>NUCLEOTIDE SEQUENCE [LARGE SCALE GENOMIC DNA]</scope>
    <source>
        <strain evidence="2">DB21MT 5</strain>
    </source>
</reference>
<keyword evidence="2" id="KW-1185">Reference proteome</keyword>
<gene>
    <name evidence="1" type="ORF">MORIYA_1267</name>
</gene>